<dbReference type="EMBL" id="JACEFG010000001">
    <property type="protein sequence ID" value="MBA2174085.1"/>
    <property type="molecule type" value="Genomic_DNA"/>
</dbReference>
<dbReference type="AlphaFoldDB" id="A0A838CQQ2"/>
<dbReference type="PANTHER" id="PTHR38032">
    <property type="entry name" value="POLYMERASE-RELATED"/>
    <property type="match status" value="1"/>
</dbReference>
<dbReference type="Pfam" id="PF03961">
    <property type="entry name" value="FapA"/>
    <property type="match status" value="1"/>
</dbReference>
<organism evidence="3 4">
    <name type="scientific">Halobacillus locisalis</name>
    <dbReference type="NCBI Taxonomy" id="220753"/>
    <lineage>
        <taxon>Bacteria</taxon>
        <taxon>Bacillati</taxon>
        <taxon>Bacillota</taxon>
        <taxon>Bacilli</taxon>
        <taxon>Bacillales</taxon>
        <taxon>Bacillaceae</taxon>
        <taxon>Halobacillus</taxon>
    </lineage>
</organism>
<evidence type="ECO:0000313" key="3">
    <source>
        <dbReference type="EMBL" id="MBA2174085.1"/>
    </source>
</evidence>
<feature type="domain" description="Flagellar Assembly Protein A N-terminal region" evidence="2">
    <location>
        <begin position="8"/>
        <end position="171"/>
    </location>
</feature>
<evidence type="ECO:0000313" key="4">
    <source>
        <dbReference type="Proteomes" id="UP000571017"/>
    </source>
</evidence>
<comment type="caution">
    <text evidence="3">The sequence shown here is derived from an EMBL/GenBank/DDBJ whole genome shotgun (WGS) entry which is preliminary data.</text>
</comment>
<dbReference type="PANTHER" id="PTHR38032:SF1">
    <property type="entry name" value="RNA-BINDING PROTEIN KHPB N-TERMINAL DOMAIN-CONTAINING PROTEIN"/>
    <property type="match status" value="1"/>
</dbReference>
<keyword evidence="4" id="KW-1185">Reference proteome</keyword>
<evidence type="ECO:0000256" key="1">
    <source>
        <dbReference type="SAM" id="Coils"/>
    </source>
</evidence>
<dbReference type="RefSeq" id="WP_181471100.1">
    <property type="nucleotide sequence ID" value="NZ_JACEFG010000001.1"/>
</dbReference>
<evidence type="ECO:0000259" key="2">
    <source>
        <dbReference type="Pfam" id="PF20250"/>
    </source>
</evidence>
<dbReference type="Proteomes" id="UP000571017">
    <property type="component" value="Unassembled WGS sequence"/>
</dbReference>
<reference evidence="3 4" key="1">
    <citation type="journal article" date="2004" name="Extremophiles">
        <title>Halobacillus locisalis sp. nov., a halophilic bacterium isolated from a marine solar saltern of the Yellow Sea in Korea.</title>
        <authorList>
            <person name="Yoon J.H."/>
            <person name="Kang K.H."/>
            <person name="Oh T.K."/>
            <person name="Park Y.H."/>
        </authorList>
    </citation>
    <scope>NUCLEOTIDE SEQUENCE [LARGE SCALE GENOMIC DNA]</scope>
    <source>
        <strain evidence="3 4">KCTC 3788</strain>
    </source>
</reference>
<name>A0A838CQQ2_9BACI</name>
<proteinExistence type="predicted"/>
<accession>A0A838CQQ2</accession>
<dbReference type="Pfam" id="PF20250">
    <property type="entry name" value="FapA_N"/>
    <property type="match status" value="1"/>
</dbReference>
<dbReference type="InterPro" id="IPR046866">
    <property type="entry name" value="FapA_N"/>
</dbReference>
<dbReference type="InterPro" id="IPR046865">
    <property type="entry name" value="FapA_b_solenoid"/>
</dbReference>
<sequence>MELQNKLKVSVSGDGLEAYVDLLDPIEESTEADLLSFLEERKVTFGVLHEEIGRIASDDGSVEYPLLIAVGKQPVHGKDGKVIFDKEVNFEIDEHEKASFRDIIAIPSVQEGERIAAIEPPTNGKPGTNVYGEEIAPKPGKPAQLRAGKNTTFKRSDDAFYSSIDGQLSSDERSLQVQPLFEVNGDLDLRTGNLDFVGSIMINGNVPTGFRVFAQGDVTIYGMVEGATITAGGSVHISEGIAGLGKAVIEAGQDIRVGYINQATVEAGQDLFVEYSILHSDCVAHRSVYCQRGHIIGGTISAGVHIEAKDIGNRMNTPTGLYLGVNKKVEEKRSKYNLLLKAKQEDQTKLELIGQKLEEKERTSGELSAKERITKLRQRNSLAAVEKETDELKETLENMNVTIGNLTEARVQVNGKLYGQVHLGFGKYQHQVRSEYRQIYAFLSQGEILLRSIES</sequence>
<gene>
    <name evidence="3" type="ORF">H0266_04130</name>
</gene>
<protein>
    <submittedName>
        <fullName evidence="3">DUF342 domain-containing protein</fullName>
    </submittedName>
</protein>
<feature type="coiled-coil region" evidence="1">
    <location>
        <begin position="382"/>
        <end position="409"/>
    </location>
</feature>
<keyword evidence="1" id="KW-0175">Coiled coil</keyword>
<dbReference type="InterPro" id="IPR005646">
    <property type="entry name" value="FapA"/>
</dbReference>